<dbReference type="OrthoDB" id="5371146at2759"/>
<proteinExistence type="predicted"/>
<organism evidence="1 2">
    <name type="scientific">Polytolypa hystricis (strain UAMH7299)</name>
    <dbReference type="NCBI Taxonomy" id="1447883"/>
    <lineage>
        <taxon>Eukaryota</taxon>
        <taxon>Fungi</taxon>
        <taxon>Dikarya</taxon>
        <taxon>Ascomycota</taxon>
        <taxon>Pezizomycotina</taxon>
        <taxon>Eurotiomycetes</taxon>
        <taxon>Eurotiomycetidae</taxon>
        <taxon>Onygenales</taxon>
        <taxon>Onygenales incertae sedis</taxon>
        <taxon>Polytolypa</taxon>
    </lineage>
</organism>
<dbReference type="GO" id="GO:0008237">
    <property type="term" value="F:metallopeptidase activity"/>
    <property type="evidence" value="ECO:0007669"/>
    <property type="project" value="InterPro"/>
</dbReference>
<gene>
    <name evidence="1" type="ORF">AJ80_03088</name>
</gene>
<dbReference type="Proteomes" id="UP000224634">
    <property type="component" value="Unassembled WGS sequence"/>
</dbReference>
<protein>
    <recommendedName>
        <fullName evidence="3">Lysine-specific metallo-endopeptidase domain-containing protein</fullName>
    </recommendedName>
</protein>
<accession>A0A2B7YK01</accession>
<sequence length="281" mass="30588">MYSNSSGCDSIVVAFDPITTSLDPNAITLAHAPTITLLVITVSDITVTATATYDVSPTQTCVVVVEELEAPFQLIIDEDAGSYDGRASKLDRGVQQARQVAQAVVQRLTVLGDGDVPDIGFTRYFARRGDYRRLRLMATAVVSALSANSGFDAITITARKINPADPNCPTGFTVFCDPFFDSFADLGNRAAYCTDEVHQSLDNFDYMYRSFPGSGARTVIHEVTHYPSIGGLAQLDGETNHGDFIDEHYGGDAAHRISGLEYARNNADNYAVAMTKWYIRD</sequence>
<name>A0A2B7YK01_POLH7</name>
<dbReference type="InterPro" id="IPR024079">
    <property type="entry name" value="MetalloPept_cat_dom_sf"/>
</dbReference>
<comment type="caution">
    <text evidence="1">The sequence shown here is derived from an EMBL/GenBank/DDBJ whole genome shotgun (WGS) entry which is preliminary data.</text>
</comment>
<dbReference type="EMBL" id="PDNA01000032">
    <property type="protein sequence ID" value="PGH21655.1"/>
    <property type="molecule type" value="Genomic_DNA"/>
</dbReference>
<keyword evidence="2" id="KW-1185">Reference proteome</keyword>
<evidence type="ECO:0008006" key="3">
    <source>
        <dbReference type="Google" id="ProtNLM"/>
    </source>
</evidence>
<dbReference type="Gene3D" id="3.40.390.10">
    <property type="entry name" value="Collagenase (Catalytic Domain)"/>
    <property type="match status" value="1"/>
</dbReference>
<evidence type="ECO:0000313" key="2">
    <source>
        <dbReference type="Proteomes" id="UP000224634"/>
    </source>
</evidence>
<dbReference type="AlphaFoldDB" id="A0A2B7YK01"/>
<reference evidence="1 2" key="1">
    <citation type="submission" date="2017-10" db="EMBL/GenBank/DDBJ databases">
        <title>Comparative genomics in systemic dimorphic fungi from Ajellomycetaceae.</title>
        <authorList>
            <person name="Munoz J.F."/>
            <person name="Mcewen J.G."/>
            <person name="Clay O.K."/>
            <person name="Cuomo C.A."/>
        </authorList>
    </citation>
    <scope>NUCLEOTIDE SEQUENCE [LARGE SCALE GENOMIC DNA]</scope>
    <source>
        <strain evidence="1 2">UAMH7299</strain>
    </source>
</reference>
<dbReference type="SUPFAM" id="SSF55486">
    <property type="entry name" value="Metalloproteases ('zincins'), catalytic domain"/>
    <property type="match status" value="1"/>
</dbReference>
<evidence type="ECO:0000313" key="1">
    <source>
        <dbReference type="EMBL" id="PGH21655.1"/>
    </source>
</evidence>